<reference evidence="3" key="1">
    <citation type="journal article" date="2014" name="Proc. Natl. Acad. Sci. U.S.A.">
        <title>Extensive sampling of basidiomycete genomes demonstrates inadequacy of the white-rot/brown-rot paradigm for wood decay fungi.</title>
        <authorList>
            <person name="Riley R."/>
            <person name="Salamov A.A."/>
            <person name="Brown D.W."/>
            <person name="Nagy L.G."/>
            <person name="Floudas D."/>
            <person name="Held B.W."/>
            <person name="Levasseur A."/>
            <person name="Lombard V."/>
            <person name="Morin E."/>
            <person name="Otillar R."/>
            <person name="Lindquist E.A."/>
            <person name="Sun H."/>
            <person name="LaButti K.M."/>
            <person name="Schmutz J."/>
            <person name="Jabbour D."/>
            <person name="Luo H."/>
            <person name="Baker S.E."/>
            <person name="Pisabarro A.G."/>
            <person name="Walton J.D."/>
            <person name="Blanchette R.A."/>
            <person name="Henrissat B."/>
            <person name="Martin F."/>
            <person name="Cullen D."/>
            <person name="Hibbett D.S."/>
            <person name="Grigoriev I.V."/>
        </authorList>
    </citation>
    <scope>NUCLEOTIDE SEQUENCE [LARGE SCALE GENOMIC DNA]</scope>
    <source>
        <strain evidence="3">CBS 339.88</strain>
    </source>
</reference>
<gene>
    <name evidence="2" type="ORF">GALMADRAFT_216255</name>
</gene>
<name>A0A067S9U5_GALM3</name>
<accession>A0A067S9U5</accession>
<sequence length="378" mass="40408">MSTSDAKKAEFARLFDLFERLASRRARPLGSDDPEHASADLPTSQELDPVLEKLSAIVGTSKNGTRLRRNTVSSITASDNGMPGVAEENAVPADEDDDIASLTEFPLANAKKYPFTFRLMVHKLYKKDDWAKTIKEMLERSKNEFKPLAEQEAAVASEEMEEDEGEIEEGAGIKFKVPTSPGMGGKRSSVIAMGRPRSQSIAGAGHNKLLSPVSPALKSPGAGSANQPDVRALKKRCVGRRKSMGVLLNAENGGATSGVGKTRGTWVYDAAVSSAERPVATTFSTFPPAPPPSPTSPGGYSKYQALGSMNLPSTMQGRGGAGMKRRVSTGAEVPLMMPLQHVTNTNAGGLAARRRVMLASKMDEGSEERKPLKRSFMG</sequence>
<organism evidence="2 3">
    <name type="scientific">Galerina marginata (strain CBS 339.88)</name>
    <dbReference type="NCBI Taxonomy" id="685588"/>
    <lineage>
        <taxon>Eukaryota</taxon>
        <taxon>Fungi</taxon>
        <taxon>Dikarya</taxon>
        <taxon>Basidiomycota</taxon>
        <taxon>Agaricomycotina</taxon>
        <taxon>Agaricomycetes</taxon>
        <taxon>Agaricomycetidae</taxon>
        <taxon>Agaricales</taxon>
        <taxon>Agaricineae</taxon>
        <taxon>Strophariaceae</taxon>
        <taxon>Galerina</taxon>
    </lineage>
</organism>
<dbReference type="EMBL" id="KL142413">
    <property type="protein sequence ID" value="KDR67616.1"/>
    <property type="molecule type" value="Genomic_DNA"/>
</dbReference>
<protein>
    <submittedName>
        <fullName evidence="2">Uncharacterized protein</fullName>
    </submittedName>
</protein>
<evidence type="ECO:0000313" key="2">
    <source>
        <dbReference type="EMBL" id="KDR67616.1"/>
    </source>
</evidence>
<dbReference type="HOGENOM" id="CLU_069659_0_0_1"/>
<proteinExistence type="predicted"/>
<dbReference type="Proteomes" id="UP000027222">
    <property type="component" value="Unassembled WGS sequence"/>
</dbReference>
<feature type="region of interest" description="Disordered" evidence="1">
    <location>
        <begin position="201"/>
        <end position="232"/>
    </location>
</feature>
<keyword evidence="3" id="KW-1185">Reference proteome</keyword>
<dbReference type="OrthoDB" id="3067134at2759"/>
<evidence type="ECO:0000313" key="3">
    <source>
        <dbReference type="Proteomes" id="UP000027222"/>
    </source>
</evidence>
<dbReference type="AlphaFoldDB" id="A0A067S9U5"/>
<dbReference type="STRING" id="685588.A0A067S9U5"/>
<feature type="region of interest" description="Disordered" evidence="1">
    <location>
        <begin position="25"/>
        <end position="47"/>
    </location>
</feature>
<evidence type="ECO:0000256" key="1">
    <source>
        <dbReference type="SAM" id="MobiDB-lite"/>
    </source>
</evidence>